<sequence length="100" mass="10466">MSFSMAQVIADERAATIARENALFLAQRAHSGDEISQARPRFSLARLFRRAGLERGGMPRTSAERASAPHASAERTSARPATSSGVAPCPPARGVAASGC</sequence>
<comment type="caution">
    <text evidence="2">The sequence shown here is derived from an EMBL/GenBank/DDBJ whole genome shotgun (WGS) entry which is preliminary data.</text>
</comment>
<gene>
    <name evidence="2" type="ORF">FB391_0588</name>
</gene>
<name>A0A543FKD0_9MICO</name>
<evidence type="ECO:0000256" key="1">
    <source>
        <dbReference type="SAM" id="MobiDB-lite"/>
    </source>
</evidence>
<proteinExistence type="predicted"/>
<dbReference type="AlphaFoldDB" id="A0A543FKD0"/>
<accession>A0A543FKD0</accession>
<evidence type="ECO:0000313" key="2">
    <source>
        <dbReference type="EMBL" id="TQM34301.1"/>
    </source>
</evidence>
<protein>
    <submittedName>
        <fullName evidence="2">Uncharacterized protein</fullName>
    </submittedName>
</protein>
<organism evidence="2 3">
    <name type="scientific">Microbacterium kyungheense</name>
    <dbReference type="NCBI Taxonomy" id="1263636"/>
    <lineage>
        <taxon>Bacteria</taxon>
        <taxon>Bacillati</taxon>
        <taxon>Actinomycetota</taxon>
        <taxon>Actinomycetes</taxon>
        <taxon>Micrococcales</taxon>
        <taxon>Microbacteriaceae</taxon>
        <taxon>Microbacterium</taxon>
    </lineage>
</organism>
<reference evidence="2 3" key="1">
    <citation type="submission" date="2019-06" db="EMBL/GenBank/DDBJ databases">
        <title>Sequencing the genomes of 1000 actinobacteria strains.</title>
        <authorList>
            <person name="Klenk H.-P."/>
        </authorList>
    </citation>
    <scope>NUCLEOTIDE SEQUENCE [LARGE SCALE GENOMIC DNA]</scope>
    <source>
        <strain evidence="2 3">DSM 105492</strain>
    </source>
</reference>
<feature type="region of interest" description="Disordered" evidence="1">
    <location>
        <begin position="53"/>
        <end position="100"/>
    </location>
</feature>
<evidence type="ECO:0000313" key="3">
    <source>
        <dbReference type="Proteomes" id="UP000320235"/>
    </source>
</evidence>
<dbReference type="EMBL" id="VFPE01000001">
    <property type="protein sequence ID" value="TQM34301.1"/>
    <property type="molecule type" value="Genomic_DNA"/>
</dbReference>
<dbReference type="Proteomes" id="UP000320235">
    <property type="component" value="Unassembled WGS sequence"/>
</dbReference>
<keyword evidence="3" id="KW-1185">Reference proteome</keyword>